<accession>A0A100WPK3</accession>
<dbReference type="Gene3D" id="3.20.20.30">
    <property type="entry name" value="Luciferase-like domain"/>
    <property type="match status" value="1"/>
</dbReference>
<organism evidence="1 2">
    <name type="scientific">Mycolicibacterium fortuitum subsp. acetamidolyticum</name>
    <dbReference type="NCBI Taxonomy" id="144550"/>
    <lineage>
        <taxon>Bacteria</taxon>
        <taxon>Bacillati</taxon>
        <taxon>Actinomycetota</taxon>
        <taxon>Actinomycetes</taxon>
        <taxon>Mycobacteriales</taxon>
        <taxon>Mycobacteriaceae</taxon>
        <taxon>Mycolicibacterium</taxon>
    </lineage>
</organism>
<dbReference type="GO" id="GO:0016705">
    <property type="term" value="F:oxidoreductase activity, acting on paired donors, with incorporation or reduction of molecular oxygen"/>
    <property type="evidence" value="ECO:0007669"/>
    <property type="project" value="InterPro"/>
</dbReference>
<evidence type="ECO:0000313" key="1">
    <source>
        <dbReference type="EMBL" id="GAT02022.1"/>
    </source>
</evidence>
<dbReference type="RefSeq" id="WP_061263294.1">
    <property type="nucleotide sequence ID" value="NZ_BCSZ01000020.1"/>
</dbReference>
<comment type="caution">
    <text evidence="1">The sequence shown here is derived from an EMBL/GenBank/DDBJ whole genome shotgun (WGS) entry which is preliminary data.</text>
</comment>
<reference evidence="2" key="2">
    <citation type="submission" date="2016-02" db="EMBL/GenBank/DDBJ databases">
        <title>Draft genome sequence of five rapidly growing Mycobacterium species.</title>
        <authorList>
            <person name="Katahira K."/>
            <person name="Gotou Y."/>
            <person name="Iida K."/>
            <person name="Ogura Y."/>
            <person name="Hayashi T."/>
        </authorList>
    </citation>
    <scope>NUCLEOTIDE SEQUENCE [LARGE SCALE GENOMIC DNA]</scope>
    <source>
        <strain evidence="2">JCM6368</strain>
    </source>
</reference>
<dbReference type="Proteomes" id="UP000069705">
    <property type="component" value="Unassembled WGS sequence"/>
</dbReference>
<dbReference type="AlphaFoldDB" id="A0A100WPK3"/>
<dbReference type="EMBL" id="BCSZ01000020">
    <property type="protein sequence ID" value="GAT02022.1"/>
    <property type="molecule type" value="Genomic_DNA"/>
</dbReference>
<sequence>MTMATAERDIAGSPGAPRRPLRFGVVSDKGLWTNGSDELVRIHAVDLRDLTHKAAAAREDCPHAVVVVDINVLIAGDARTARAAISDSGCECGDTMTYVGTPGGLSGLIADIYALGIADGAILLPVDSEGVVELIRDVVVPELHTMSAA</sequence>
<name>A0A100WPK3_MYCFO</name>
<proteinExistence type="predicted"/>
<protein>
    <submittedName>
        <fullName evidence="1">Uncharacterized protein</fullName>
    </submittedName>
</protein>
<dbReference type="InterPro" id="IPR036661">
    <property type="entry name" value="Luciferase-like_sf"/>
</dbReference>
<reference evidence="1 2" key="1">
    <citation type="journal article" date="2016" name="Genome Announc.">
        <title>Draft Genome Sequences of Five Rapidly Growing Mycobacterium Species, M. thermoresistibile, M. fortuitum subsp. acetamidolyticum, M. canariasense, M. brisbanense, and M. novocastrense.</title>
        <authorList>
            <person name="Katahira K."/>
            <person name="Ogura Y."/>
            <person name="Gotoh Y."/>
            <person name="Hayashi T."/>
        </authorList>
    </citation>
    <scope>NUCLEOTIDE SEQUENCE [LARGE SCALE GENOMIC DNA]</scope>
    <source>
        <strain evidence="1 2">JCM6368</strain>
    </source>
</reference>
<dbReference type="SUPFAM" id="SSF51679">
    <property type="entry name" value="Bacterial luciferase-like"/>
    <property type="match status" value="1"/>
</dbReference>
<gene>
    <name evidence="1" type="ORF">RMCFA_2134</name>
</gene>
<evidence type="ECO:0000313" key="2">
    <source>
        <dbReference type="Proteomes" id="UP000069705"/>
    </source>
</evidence>